<feature type="region of interest" description="Disordered" evidence="1">
    <location>
        <begin position="143"/>
        <end position="205"/>
    </location>
</feature>
<sequence>MGIAIKSKRDGYRRAGLAHYVAGTFYEDGDLSEQQLAMLRDDPNLMVVEGVLENTLQSDQDNDDLIQELGNTIAGLEHDLGKARSGLKSACSDLLAAQERQKAAPGLVVEAAKLLNPADPAQDGVIIITADSLVALIAEKLQPQQKTPEAQDDASRSTISNAGGDESPTPAPAAAVAQADGAQAGVVSPDKVQAKRGKAAQKEAD</sequence>
<gene>
    <name evidence="3" type="ORF">H0H12_20075</name>
</gene>
<evidence type="ECO:0000259" key="2">
    <source>
        <dbReference type="Pfam" id="PF17891"/>
    </source>
</evidence>
<evidence type="ECO:0000256" key="1">
    <source>
        <dbReference type="SAM" id="MobiDB-lite"/>
    </source>
</evidence>
<feature type="domain" description="Mu-like prophage FluMu N-terminal" evidence="2">
    <location>
        <begin position="5"/>
        <end position="47"/>
    </location>
</feature>
<protein>
    <recommendedName>
        <fullName evidence="2">Mu-like prophage FluMu N-terminal domain-containing protein</fullName>
    </recommendedName>
</protein>
<dbReference type="RefSeq" id="WP_180688557.1">
    <property type="nucleotide sequence ID" value="NZ_CP059052.1"/>
</dbReference>
<dbReference type="AlphaFoldDB" id="A0A7D5VV72"/>
<dbReference type="EMBL" id="CP059052">
    <property type="protein sequence ID" value="QLJ12733.1"/>
    <property type="molecule type" value="Genomic_DNA"/>
</dbReference>
<evidence type="ECO:0000313" key="4">
    <source>
        <dbReference type="Proteomes" id="UP000510934"/>
    </source>
</evidence>
<dbReference type="Proteomes" id="UP000510934">
    <property type="component" value="Chromosome"/>
</dbReference>
<feature type="compositionally biased region" description="Low complexity" evidence="1">
    <location>
        <begin position="172"/>
        <end position="186"/>
    </location>
</feature>
<reference evidence="3 4" key="1">
    <citation type="journal article" date="2009" name="Mikrobiologiia">
        <title>[Phenanthren biodegradation and interaction of Pseudomonas putida BS3701 and Burkholderia sp.BS3702 in plant rhizosphere].</title>
        <authorList>
            <person name="Ovchinnikova A.A."/>
            <person name="Vetrova A.A."/>
            <person name="Filonov A.E."/>
            <person name="Boronin A.M."/>
        </authorList>
    </citation>
    <scope>NUCLEOTIDE SEQUENCE [LARGE SCALE GENOMIC DNA]</scope>
    <source>
        <strain evidence="3 4">BS3701</strain>
    </source>
</reference>
<dbReference type="InterPro" id="IPR041227">
    <property type="entry name" value="FluMu_N"/>
</dbReference>
<proteinExistence type="predicted"/>
<organism evidence="3 4">
    <name type="scientific">Pseudomonas putida</name>
    <name type="common">Arthrobacter siderocapsulatus</name>
    <dbReference type="NCBI Taxonomy" id="303"/>
    <lineage>
        <taxon>Bacteria</taxon>
        <taxon>Pseudomonadati</taxon>
        <taxon>Pseudomonadota</taxon>
        <taxon>Gammaproteobacteria</taxon>
        <taxon>Pseudomonadales</taxon>
        <taxon>Pseudomonadaceae</taxon>
        <taxon>Pseudomonas</taxon>
    </lineage>
</organism>
<accession>A0A7D5VV72</accession>
<evidence type="ECO:0000313" key="3">
    <source>
        <dbReference type="EMBL" id="QLJ12733.1"/>
    </source>
</evidence>
<name>A0A7D5VV72_PSEPU</name>
<dbReference type="Gene3D" id="3.40.5.80">
    <property type="match status" value="1"/>
</dbReference>
<dbReference type="SUPFAM" id="SSF160059">
    <property type="entry name" value="PriA/YqbF domain"/>
    <property type="match status" value="1"/>
</dbReference>
<dbReference type="Pfam" id="PF17891">
    <property type="entry name" value="FluMu_N"/>
    <property type="match status" value="1"/>
</dbReference>